<dbReference type="PROSITE" id="PS51123">
    <property type="entry name" value="OMPA_2"/>
    <property type="match status" value="1"/>
</dbReference>
<keyword evidence="2 4" id="KW-0472">Membrane</keyword>
<evidence type="ECO:0000313" key="7">
    <source>
        <dbReference type="EMBL" id="MBO2010610.1"/>
    </source>
</evidence>
<dbReference type="InterPro" id="IPR036737">
    <property type="entry name" value="OmpA-like_sf"/>
</dbReference>
<dbReference type="InterPro" id="IPR006665">
    <property type="entry name" value="OmpA-like"/>
</dbReference>
<dbReference type="SUPFAM" id="SSF103088">
    <property type="entry name" value="OmpA-like"/>
    <property type="match status" value="1"/>
</dbReference>
<dbReference type="PANTHER" id="PTHR30329:SF21">
    <property type="entry name" value="LIPOPROTEIN YIAD-RELATED"/>
    <property type="match status" value="1"/>
</dbReference>
<protein>
    <submittedName>
        <fullName evidence="7">OmpA family protein</fullName>
    </submittedName>
</protein>
<gene>
    <name evidence="7" type="ORF">J4E00_16225</name>
</gene>
<dbReference type="PROSITE" id="PS01068">
    <property type="entry name" value="OMPA_1"/>
    <property type="match status" value="1"/>
</dbReference>
<accession>A0ABS3QH84</accession>
<sequence>MRITWERPDKPLKPPVSSWRNLWGMTAETPKPEPIPTGFLYSRNPRPAPSASASKPAVQPPKPAPAPARVIFVPPAVATSRPATVAPKPVRRPAPLPEPATLPGGSPAVVIPLPAAAPTVLLADSGSTASLSKLAVGGTVTLPELYFEQGKAGLLPPVRTALNALAATLRTRPELRFEVQGHTDNVGNAELNRQLSQQRAEVVCLYLTAHGVGTAQLQPKGYGGTQPVADNADPTQRPRNRRVVLRRL</sequence>
<dbReference type="CDD" id="cd07185">
    <property type="entry name" value="OmpA_C-like"/>
    <property type="match status" value="1"/>
</dbReference>
<reference evidence="7 8" key="1">
    <citation type="submission" date="2021-03" db="EMBL/GenBank/DDBJ databases">
        <authorList>
            <person name="Kim M.K."/>
        </authorList>
    </citation>
    <scope>NUCLEOTIDE SEQUENCE [LARGE SCALE GENOMIC DNA]</scope>
    <source>
        <strain evidence="7 8">BT442</strain>
    </source>
</reference>
<keyword evidence="3" id="KW-0998">Cell outer membrane</keyword>
<evidence type="ECO:0000256" key="1">
    <source>
        <dbReference type="ARBA" id="ARBA00004442"/>
    </source>
</evidence>
<dbReference type="PANTHER" id="PTHR30329">
    <property type="entry name" value="STATOR ELEMENT OF FLAGELLAR MOTOR COMPLEX"/>
    <property type="match status" value="1"/>
</dbReference>
<feature type="compositionally biased region" description="Basic and acidic residues" evidence="5">
    <location>
        <begin position="1"/>
        <end position="12"/>
    </location>
</feature>
<dbReference type="EMBL" id="JAGETZ010000007">
    <property type="protein sequence ID" value="MBO2010610.1"/>
    <property type="molecule type" value="Genomic_DNA"/>
</dbReference>
<proteinExistence type="predicted"/>
<dbReference type="Pfam" id="PF00691">
    <property type="entry name" value="OmpA"/>
    <property type="match status" value="1"/>
</dbReference>
<feature type="region of interest" description="Disordered" evidence="5">
    <location>
        <begin position="218"/>
        <end position="239"/>
    </location>
</feature>
<evidence type="ECO:0000256" key="4">
    <source>
        <dbReference type="PROSITE-ProRule" id="PRU00473"/>
    </source>
</evidence>
<comment type="subcellular location">
    <subcellularLocation>
        <location evidence="1">Cell outer membrane</location>
    </subcellularLocation>
</comment>
<dbReference type="InterPro" id="IPR050330">
    <property type="entry name" value="Bact_OuterMem_StrucFunc"/>
</dbReference>
<dbReference type="Proteomes" id="UP000664369">
    <property type="component" value="Unassembled WGS sequence"/>
</dbReference>
<evidence type="ECO:0000256" key="3">
    <source>
        <dbReference type="ARBA" id="ARBA00023237"/>
    </source>
</evidence>
<evidence type="ECO:0000313" key="8">
    <source>
        <dbReference type="Proteomes" id="UP000664369"/>
    </source>
</evidence>
<comment type="caution">
    <text evidence="7">The sequence shown here is derived from an EMBL/GenBank/DDBJ whole genome shotgun (WGS) entry which is preliminary data.</text>
</comment>
<dbReference type="InterPro" id="IPR006664">
    <property type="entry name" value="OMP_bac"/>
</dbReference>
<evidence type="ECO:0000259" key="6">
    <source>
        <dbReference type="PROSITE" id="PS51123"/>
    </source>
</evidence>
<evidence type="ECO:0000256" key="5">
    <source>
        <dbReference type="SAM" id="MobiDB-lite"/>
    </source>
</evidence>
<dbReference type="PRINTS" id="PR01021">
    <property type="entry name" value="OMPADOMAIN"/>
</dbReference>
<dbReference type="InterPro" id="IPR006690">
    <property type="entry name" value="OMPA-like_CS"/>
</dbReference>
<evidence type="ECO:0000256" key="2">
    <source>
        <dbReference type="ARBA" id="ARBA00023136"/>
    </source>
</evidence>
<feature type="domain" description="OmpA-like" evidence="6">
    <location>
        <begin position="136"/>
        <end position="248"/>
    </location>
</feature>
<name>A0ABS3QH84_9BACT</name>
<keyword evidence="8" id="KW-1185">Reference proteome</keyword>
<dbReference type="Gene3D" id="3.30.1330.60">
    <property type="entry name" value="OmpA-like domain"/>
    <property type="match status" value="1"/>
</dbReference>
<organism evidence="7 8">
    <name type="scientific">Hymenobacter negativus</name>
    <dbReference type="NCBI Taxonomy" id="2795026"/>
    <lineage>
        <taxon>Bacteria</taxon>
        <taxon>Pseudomonadati</taxon>
        <taxon>Bacteroidota</taxon>
        <taxon>Cytophagia</taxon>
        <taxon>Cytophagales</taxon>
        <taxon>Hymenobacteraceae</taxon>
        <taxon>Hymenobacter</taxon>
    </lineage>
</organism>
<feature type="region of interest" description="Disordered" evidence="5">
    <location>
        <begin position="1"/>
        <end position="66"/>
    </location>
</feature>